<dbReference type="Proteomes" id="UP000011115">
    <property type="component" value="Unassembled WGS sequence"/>
</dbReference>
<feature type="region of interest" description="Disordered" evidence="1">
    <location>
        <begin position="115"/>
        <end position="149"/>
    </location>
</feature>
<reference evidence="3" key="1">
    <citation type="journal article" date="2011" name="Nature">
        <title>Genome sequence and analysis of the tuber crop potato.</title>
        <authorList>
            <consortium name="The Potato Genome Sequencing Consortium"/>
        </authorList>
    </citation>
    <scope>NUCLEOTIDE SEQUENCE [LARGE SCALE GENOMIC DNA]</scope>
    <source>
        <strain evidence="3">cv. DM1-3 516 R44</strain>
    </source>
</reference>
<dbReference type="InParanoid" id="M1DC19"/>
<reference evidence="2" key="2">
    <citation type="submission" date="2015-06" db="UniProtKB">
        <authorList>
            <consortium name="EnsemblPlants"/>
        </authorList>
    </citation>
    <scope>IDENTIFICATION</scope>
    <source>
        <strain evidence="2">DM1-3 516 R44</strain>
    </source>
</reference>
<dbReference type="AlphaFoldDB" id="M1DC19"/>
<sequence>MNNQGDPVNPIGGNLGDGVGLQPPRVGDENNQVQAENLLGDALRVYDPPGPRLRDNYKVNFNVVESEGPRDNYRVNFNTIEFEGPLVLTPIPPGHTFVRSTDPIDAPGFIPLTVNGIRRSQGDDPTPPAHIDEALGSPSQAATQAPSSS</sequence>
<protein>
    <submittedName>
        <fullName evidence="2">Uncharacterized protein</fullName>
    </submittedName>
</protein>
<organism evidence="2 3">
    <name type="scientific">Solanum tuberosum</name>
    <name type="common">Potato</name>
    <dbReference type="NCBI Taxonomy" id="4113"/>
    <lineage>
        <taxon>Eukaryota</taxon>
        <taxon>Viridiplantae</taxon>
        <taxon>Streptophyta</taxon>
        <taxon>Embryophyta</taxon>
        <taxon>Tracheophyta</taxon>
        <taxon>Spermatophyta</taxon>
        <taxon>Magnoliopsida</taxon>
        <taxon>eudicotyledons</taxon>
        <taxon>Gunneridae</taxon>
        <taxon>Pentapetalae</taxon>
        <taxon>asterids</taxon>
        <taxon>lamiids</taxon>
        <taxon>Solanales</taxon>
        <taxon>Solanaceae</taxon>
        <taxon>Solanoideae</taxon>
        <taxon>Solaneae</taxon>
        <taxon>Solanum</taxon>
    </lineage>
</organism>
<accession>M1DC19</accession>
<evidence type="ECO:0000313" key="3">
    <source>
        <dbReference type="Proteomes" id="UP000011115"/>
    </source>
</evidence>
<evidence type="ECO:0000256" key="1">
    <source>
        <dbReference type="SAM" id="MobiDB-lite"/>
    </source>
</evidence>
<dbReference type="HOGENOM" id="CLU_134708_0_0_1"/>
<proteinExistence type="predicted"/>
<feature type="compositionally biased region" description="Low complexity" evidence="1">
    <location>
        <begin position="137"/>
        <end position="149"/>
    </location>
</feature>
<keyword evidence="3" id="KW-1185">Reference proteome</keyword>
<feature type="region of interest" description="Disordered" evidence="1">
    <location>
        <begin position="1"/>
        <end position="28"/>
    </location>
</feature>
<dbReference type="PaxDb" id="4113-PGSC0003DMT400086570"/>
<dbReference type="Gramene" id="PGSC0003DMT400086570">
    <property type="protein sequence ID" value="PGSC0003DMT400086570"/>
    <property type="gene ID" value="PGSC0003DMG400036141"/>
</dbReference>
<name>M1DC19_SOLTU</name>
<dbReference type="EnsemblPlants" id="PGSC0003DMT400086570">
    <property type="protein sequence ID" value="PGSC0003DMT400086570"/>
    <property type="gene ID" value="PGSC0003DMG400036141"/>
</dbReference>
<evidence type="ECO:0000313" key="2">
    <source>
        <dbReference type="EnsemblPlants" id="PGSC0003DMT400086570"/>
    </source>
</evidence>